<dbReference type="Proteomes" id="UP000010482">
    <property type="component" value="Chromosome"/>
</dbReference>
<organism evidence="1 2">
    <name type="scientific">Dactylococcopsis salina (strain PCC 8305)</name>
    <name type="common">Myxobactron salinum</name>
    <dbReference type="NCBI Taxonomy" id="13035"/>
    <lineage>
        <taxon>Bacteria</taxon>
        <taxon>Bacillati</taxon>
        <taxon>Cyanobacteriota</taxon>
        <taxon>Cyanophyceae</taxon>
        <taxon>Nodosilineales</taxon>
        <taxon>Cymatolegaceae</taxon>
        <taxon>Dactylococcopsis</taxon>
    </lineage>
</organism>
<dbReference type="AlphaFoldDB" id="K9YR11"/>
<dbReference type="STRING" id="13035.Dacsa_0591"/>
<evidence type="ECO:0000313" key="1">
    <source>
        <dbReference type="EMBL" id="AFZ49366.1"/>
    </source>
</evidence>
<dbReference type="KEGG" id="dsl:Dacsa_0591"/>
<gene>
    <name evidence="1" type="ORF">Dacsa_0591</name>
</gene>
<sequence length="59" mass="7033">METKKLKVLLIIEQCNPDWSSVPLVGYRFYETISSRVGSAHPTRCNIYFLNWYYEKKCL</sequence>
<accession>K9YR11</accession>
<protein>
    <submittedName>
        <fullName evidence="1">Uncharacterized protein</fullName>
    </submittedName>
</protein>
<name>K9YR11_DACS8</name>
<dbReference type="EMBL" id="CP003944">
    <property type="protein sequence ID" value="AFZ49366.1"/>
    <property type="molecule type" value="Genomic_DNA"/>
</dbReference>
<reference evidence="1" key="1">
    <citation type="submission" date="2012-04" db="EMBL/GenBank/DDBJ databases">
        <title>Finished genome of Dactylococcopsis salina PCC 8305.</title>
        <authorList>
            <consortium name="US DOE Joint Genome Institute"/>
            <person name="Gugger M."/>
            <person name="Coursin T."/>
            <person name="Rippka R."/>
            <person name="Tandeau De Marsac N."/>
            <person name="Huntemann M."/>
            <person name="Wei C.-L."/>
            <person name="Han J."/>
            <person name="Detter J.C."/>
            <person name="Han C."/>
            <person name="Tapia R."/>
            <person name="Daligault H."/>
            <person name="Chen A."/>
            <person name="Krypides N."/>
            <person name="Mavromatis K."/>
            <person name="Markowitz V."/>
            <person name="Szeto E."/>
            <person name="Ivanova N."/>
            <person name="Ovchinnikova G."/>
            <person name="Pagani I."/>
            <person name="Pati A."/>
            <person name="Goodwin L."/>
            <person name="Peters L."/>
            <person name="Pitluck S."/>
            <person name="Woyke T."/>
            <person name="Kerfeld C."/>
        </authorList>
    </citation>
    <scope>NUCLEOTIDE SEQUENCE [LARGE SCALE GENOMIC DNA]</scope>
    <source>
        <strain evidence="1">PCC 8305</strain>
    </source>
</reference>
<dbReference type="HOGENOM" id="CLU_2952745_0_0_3"/>
<keyword evidence="2" id="KW-1185">Reference proteome</keyword>
<evidence type="ECO:0000313" key="2">
    <source>
        <dbReference type="Proteomes" id="UP000010482"/>
    </source>
</evidence>
<proteinExistence type="predicted"/>